<name>A0ACC0FFM5_9ERIC</name>
<evidence type="ECO:0000313" key="2">
    <source>
        <dbReference type="Proteomes" id="UP001060215"/>
    </source>
</evidence>
<keyword evidence="2" id="KW-1185">Reference proteome</keyword>
<proteinExistence type="predicted"/>
<gene>
    <name evidence="1" type="ORF">LOK49_LG13G02128</name>
</gene>
<protein>
    <submittedName>
        <fullName evidence="1">Cullin-3B</fullName>
    </submittedName>
</protein>
<sequence length="94" mass="10796">MVVVKVIGRDNKSKRRGTEKTWKILEHAIQEIYNHNASGLSFEELYRFSFDPTANLGLDVASCIITRKAYVQMLRLLTCLHGFLQLAFPNQKIV</sequence>
<dbReference type="Proteomes" id="UP001060215">
    <property type="component" value="Chromosome 14"/>
</dbReference>
<reference evidence="1 2" key="1">
    <citation type="journal article" date="2022" name="Plant J.">
        <title>Chromosome-level genome of Camellia lanceoleosa provides a valuable resource for understanding genome evolution and self-incompatibility.</title>
        <authorList>
            <person name="Gong W."/>
            <person name="Xiao S."/>
            <person name="Wang L."/>
            <person name="Liao Z."/>
            <person name="Chang Y."/>
            <person name="Mo W."/>
            <person name="Hu G."/>
            <person name="Li W."/>
            <person name="Zhao G."/>
            <person name="Zhu H."/>
            <person name="Hu X."/>
            <person name="Ji K."/>
            <person name="Xiang X."/>
            <person name="Song Q."/>
            <person name="Yuan D."/>
            <person name="Jin S."/>
            <person name="Zhang L."/>
        </authorList>
    </citation>
    <scope>NUCLEOTIDE SEQUENCE [LARGE SCALE GENOMIC DNA]</scope>
    <source>
        <strain evidence="1">SQ_2022a</strain>
    </source>
</reference>
<evidence type="ECO:0000313" key="1">
    <source>
        <dbReference type="EMBL" id="KAI7987551.1"/>
    </source>
</evidence>
<accession>A0ACC0FFM5</accession>
<dbReference type="EMBL" id="CM045771">
    <property type="protein sequence ID" value="KAI7987551.1"/>
    <property type="molecule type" value="Genomic_DNA"/>
</dbReference>
<organism evidence="1 2">
    <name type="scientific">Camellia lanceoleosa</name>
    <dbReference type="NCBI Taxonomy" id="1840588"/>
    <lineage>
        <taxon>Eukaryota</taxon>
        <taxon>Viridiplantae</taxon>
        <taxon>Streptophyta</taxon>
        <taxon>Embryophyta</taxon>
        <taxon>Tracheophyta</taxon>
        <taxon>Spermatophyta</taxon>
        <taxon>Magnoliopsida</taxon>
        <taxon>eudicotyledons</taxon>
        <taxon>Gunneridae</taxon>
        <taxon>Pentapetalae</taxon>
        <taxon>asterids</taxon>
        <taxon>Ericales</taxon>
        <taxon>Theaceae</taxon>
        <taxon>Camellia</taxon>
    </lineage>
</organism>
<comment type="caution">
    <text evidence="1">The sequence shown here is derived from an EMBL/GenBank/DDBJ whole genome shotgun (WGS) entry which is preliminary data.</text>
</comment>